<proteinExistence type="predicted"/>
<dbReference type="PANTHER" id="PTHR48060">
    <property type="entry name" value="DNA DAMAGE-REPAIR/TOLERATION PROTEIN DRT100"/>
    <property type="match status" value="1"/>
</dbReference>
<sequence length="278" mass="30883">MKGSEGPPAATIAERTEEKEEKCFEDHGLVNEVPLSCYLQNGPAAMISLLNSLMLVQAGGHMGLDINLQLPAKIGHQLPPAISAVPFVLQPFRSPSCSPYRYSSAIISTTNNITTDQSALFALRAQFSLIESHQILTKNWSVGSSVYEWIGVTCSSCHHRATALNISNMDLSSLIPPQLGNLSFLVSLDMSRNHFYGELPRGHARLRRLRVLNLGFNNLNGDLPSWLGSDDYLHLQVNREVQDDLEKNMHKETDDHISSNVWNNLTPQKSSYDSLKEK</sequence>
<dbReference type="InterPro" id="IPR053211">
    <property type="entry name" value="DNA_repair-toleration"/>
</dbReference>
<dbReference type="InterPro" id="IPR032675">
    <property type="entry name" value="LRR_dom_sf"/>
</dbReference>
<evidence type="ECO:0000313" key="2">
    <source>
        <dbReference type="EMBL" id="KAL3523108.1"/>
    </source>
</evidence>
<protein>
    <submittedName>
        <fullName evidence="2">Uncharacterized protein</fullName>
    </submittedName>
</protein>
<gene>
    <name evidence="2" type="ORF">ACH5RR_015942</name>
</gene>
<dbReference type="Pfam" id="PF00560">
    <property type="entry name" value="LRR_1"/>
    <property type="match status" value="1"/>
</dbReference>
<organism evidence="2 3">
    <name type="scientific">Cinchona calisaya</name>
    <dbReference type="NCBI Taxonomy" id="153742"/>
    <lineage>
        <taxon>Eukaryota</taxon>
        <taxon>Viridiplantae</taxon>
        <taxon>Streptophyta</taxon>
        <taxon>Embryophyta</taxon>
        <taxon>Tracheophyta</taxon>
        <taxon>Spermatophyta</taxon>
        <taxon>Magnoliopsida</taxon>
        <taxon>eudicotyledons</taxon>
        <taxon>Gunneridae</taxon>
        <taxon>Pentapetalae</taxon>
        <taxon>asterids</taxon>
        <taxon>lamiids</taxon>
        <taxon>Gentianales</taxon>
        <taxon>Rubiaceae</taxon>
        <taxon>Cinchonoideae</taxon>
        <taxon>Cinchoneae</taxon>
        <taxon>Cinchona</taxon>
    </lineage>
</organism>
<name>A0ABD2ZUY2_9GENT</name>
<dbReference type="Proteomes" id="UP001630127">
    <property type="component" value="Unassembled WGS sequence"/>
</dbReference>
<evidence type="ECO:0000313" key="3">
    <source>
        <dbReference type="Proteomes" id="UP001630127"/>
    </source>
</evidence>
<keyword evidence="3" id="KW-1185">Reference proteome</keyword>
<dbReference type="InterPro" id="IPR001611">
    <property type="entry name" value="Leu-rich_rpt"/>
</dbReference>
<accession>A0ABD2ZUY2</accession>
<dbReference type="PANTHER" id="PTHR48060:SF21">
    <property type="entry name" value="L DOMAIN-LIKE PROTEIN"/>
    <property type="match status" value="1"/>
</dbReference>
<keyword evidence="1" id="KW-0732">Signal</keyword>
<dbReference type="Gene3D" id="3.80.10.10">
    <property type="entry name" value="Ribonuclease Inhibitor"/>
    <property type="match status" value="1"/>
</dbReference>
<evidence type="ECO:0000256" key="1">
    <source>
        <dbReference type="ARBA" id="ARBA00022729"/>
    </source>
</evidence>
<dbReference type="SUPFAM" id="SSF52058">
    <property type="entry name" value="L domain-like"/>
    <property type="match status" value="1"/>
</dbReference>
<comment type="caution">
    <text evidence="2">The sequence shown here is derived from an EMBL/GenBank/DDBJ whole genome shotgun (WGS) entry which is preliminary data.</text>
</comment>
<dbReference type="AlphaFoldDB" id="A0ABD2ZUY2"/>
<reference evidence="2 3" key="1">
    <citation type="submission" date="2024-11" db="EMBL/GenBank/DDBJ databases">
        <title>A near-complete genome assembly of Cinchona calisaya.</title>
        <authorList>
            <person name="Lian D.C."/>
            <person name="Zhao X.W."/>
            <person name="Wei L."/>
        </authorList>
    </citation>
    <scope>NUCLEOTIDE SEQUENCE [LARGE SCALE GENOMIC DNA]</scope>
    <source>
        <tissue evidence="2">Nenye</tissue>
    </source>
</reference>
<dbReference type="EMBL" id="JBJUIK010000007">
    <property type="protein sequence ID" value="KAL3523108.1"/>
    <property type="molecule type" value="Genomic_DNA"/>
</dbReference>